<dbReference type="GO" id="GO:0030915">
    <property type="term" value="C:Smc5-Smc6 complex"/>
    <property type="evidence" value="ECO:0007669"/>
    <property type="project" value="UniProtKB-UniRule"/>
</dbReference>
<evidence type="ECO:0000256" key="6">
    <source>
        <dbReference type="ARBA" id="ARBA00023242"/>
    </source>
</evidence>
<dbReference type="PANTHER" id="PTHR16140">
    <property type="entry name" value="NON-STRUCTURAL MAINTENANCE OF CHROMOSOMES ELEMENT 4"/>
    <property type="match status" value="1"/>
</dbReference>
<evidence type="ECO:0000256" key="4">
    <source>
        <dbReference type="ARBA" id="ARBA00023172"/>
    </source>
</evidence>
<comment type="similarity">
    <text evidence="2 7">Belongs to the NSE4 family.</text>
</comment>
<evidence type="ECO:0000256" key="7">
    <source>
        <dbReference type="RuleBase" id="RU365071"/>
    </source>
</evidence>
<comment type="caution">
    <text evidence="10">The sequence shown here is derived from an EMBL/GenBank/DDBJ whole genome shotgun (WGS) entry which is preliminary data.</text>
</comment>
<keyword evidence="5 7" id="KW-0234">DNA repair</keyword>
<sequence>MDLQKPREQVADAELLNQIASYNYETAAALRRNLSTHSITDFILRLRKKFGNAGIPANIDEPLQPDGFDWSALGKLTLDCMSMAPGASTMVGLFDCKPKQRKQPIKRRKREKPRAAVNPDQMLETNQENMKKETDANIETMFNILRRFRQPIMASRLINNRRSFSQTVENVFSLSFLVKDGRVELTVDPEGRIWAAPKNAPTAADLAAGKAAMSQFILRLDYEDWEDMQERLENEDDLMPHREVESQPQRQEEVASTPHRGGPGSSRKTTRNRLCENALNVEDCSSTAPEAQDSADAEDDELRWSGGKRRRTVARPLISKLETSASAVFYTPCAEYGDRIEFRISHVAMPHQQYVKRLVDNSYTDLATVSKGFHLRLTWCRERGGDGHKPPVMLEHLAVEQCPTDHEQNHLNERPKTGLAR</sequence>
<evidence type="ECO:0000313" key="11">
    <source>
        <dbReference type="Proteomes" id="UP000265515"/>
    </source>
</evidence>
<dbReference type="InterPro" id="IPR027786">
    <property type="entry name" value="Nse4/EID"/>
</dbReference>
<evidence type="ECO:0000313" key="10">
    <source>
        <dbReference type="EMBL" id="GBG60858.1"/>
    </source>
</evidence>
<evidence type="ECO:0000256" key="2">
    <source>
        <dbReference type="ARBA" id="ARBA00008997"/>
    </source>
</evidence>
<proteinExistence type="inferred from homology"/>
<feature type="region of interest" description="Disordered" evidence="8">
    <location>
        <begin position="401"/>
        <end position="421"/>
    </location>
</feature>
<dbReference type="EMBL" id="BFEA01000015">
    <property type="protein sequence ID" value="GBG60858.1"/>
    <property type="molecule type" value="Genomic_DNA"/>
</dbReference>
<feature type="domain" description="Non-structural maintenance of chromosome element 4 C-terminal" evidence="9">
    <location>
        <begin position="154"/>
        <end position="238"/>
    </location>
</feature>
<gene>
    <name evidence="10" type="ORF">CBR_g15979</name>
</gene>
<feature type="compositionally biased region" description="Basic and acidic residues" evidence="8">
    <location>
        <begin position="235"/>
        <end position="253"/>
    </location>
</feature>
<accession>A0A388JSS9</accession>
<comment type="function">
    <text evidence="7">Component of the SMC5-SMC6 complex, that promotes sister chromatid alignment after DNA damage and facilitates double-stranded DNA breaks (DSBs) repair via homologous recombination between sister chromatids.</text>
</comment>
<evidence type="ECO:0000256" key="8">
    <source>
        <dbReference type="SAM" id="MobiDB-lite"/>
    </source>
</evidence>
<name>A0A388JSS9_CHABU</name>
<evidence type="ECO:0000256" key="3">
    <source>
        <dbReference type="ARBA" id="ARBA00022763"/>
    </source>
</evidence>
<evidence type="ECO:0000256" key="1">
    <source>
        <dbReference type="ARBA" id="ARBA00004123"/>
    </source>
</evidence>
<dbReference type="Proteomes" id="UP000265515">
    <property type="component" value="Unassembled WGS sequence"/>
</dbReference>
<dbReference type="InterPro" id="IPR014854">
    <property type="entry name" value="Nse4_C"/>
</dbReference>
<dbReference type="PANTHER" id="PTHR16140:SF0">
    <property type="entry name" value="NON-STRUCTURAL MAINTENANCE OF CHROMOSOMES ELEMENT 4"/>
    <property type="match status" value="1"/>
</dbReference>
<dbReference type="GO" id="GO:0006310">
    <property type="term" value="P:DNA recombination"/>
    <property type="evidence" value="ECO:0007669"/>
    <property type="project" value="UniProtKB-UniRule"/>
</dbReference>
<feature type="compositionally biased region" description="Basic and acidic residues" evidence="8">
    <location>
        <begin position="403"/>
        <end position="421"/>
    </location>
</feature>
<comment type="subunit">
    <text evidence="7">Component of the SMC5-SMC6 complex.</text>
</comment>
<comment type="subcellular location">
    <subcellularLocation>
        <location evidence="1 7">Nucleus</location>
    </subcellularLocation>
</comment>
<evidence type="ECO:0000256" key="5">
    <source>
        <dbReference type="ARBA" id="ARBA00023204"/>
    </source>
</evidence>
<keyword evidence="4 7" id="KW-0233">DNA recombination</keyword>
<feature type="region of interest" description="Disordered" evidence="8">
    <location>
        <begin position="235"/>
        <end position="304"/>
    </location>
</feature>
<dbReference type="GO" id="GO:0006281">
    <property type="term" value="P:DNA repair"/>
    <property type="evidence" value="ECO:0007669"/>
    <property type="project" value="UniProtKB-UniRule"/>
</dbReference>
<keyword evidence="3 7" id="KW-0227">DNA damage</keyword>
<dbReference type="Pfam" id="PF08743">
    <property type="entry name" value="Nse4_C"/>
    <property type="match status" value="1"/>
</dbReference>
<organism evidence="10 11">
    <name type="scientific">Chara braunii</name>
    <name type="common">Braun's stonewort</name>
    <dbReference type="NCBI Taxonomy" id="69332"/>
    <lineage>
        <taxon>Eukaryota</taxon>
        <taxon>Viridiplantae</taxon>
        <taxon>Streptophyta</taxon>
        <taxon>Charophyceae</taxon>
        <taxon>Charales</taxon>
        <taxon>Characeae</taxon>
        <taxon>Chara</taxon>
    </lineage>
</organism>
<keyword evidence="11" id="KW-1185">Reference proteome</keyword>
<dbReference type="GO" id="GO:0005634">
    <property type="term" value="C:nucleus"/>
    <property type="evidence" value="ECO:0007669"/>
    <property type="project" value="UniProtKB-SubCell"/>
</dbReference>
<dbReference type="Gramene" id="GBG60858">
    <property type="protein sequence ID" value="GBG60858"/>
    <property type="gene ID" value="CBR_g15979"/>
</dbReference>
<evidence type="ECO:0000259" key="9">
    <source>
        <dbReference type="Pfam" id="PF08743"/>
    </source>
</evidence>
<dbReference type="STRING" id="69332.A0A388JSS9"/>
<dbReference type="OrthoDB" id="361242at2759"/>
<reference evidence="10 11" key="1">
    <citation type="journal article" date="2018" name="Cell">
        <title>The Chara Genome: Secondary Complexity and Implications for Plant Terrestrialization.</title>
        <authorList>
            <person name="Nishiyama T."/>
            <person name="Sakayama H."/>
            <person name="Vries J.D."/>
            <person name="Buschmann H."/>
            <person name="Saint-Marcoux D."/>
            <person name="Ullrich K.K."/>
            <person name="Haas F.B."/>
            <person name="Vanderstraeten L."/>
            <person name="Becker D."/>
            <person name="Lang D."/>
            <person name="Vosolsobe S."/>
            <person name="Rombauts S."/>
            <person name="Wilhelmsson P.K.I."/>
            <person name="Janitza P."/>
            <person name="Kern R."/>
            <person name="Heyl A."/>
            <person name="Rumpler F."/>
            <person name="Villalobos L.I.A.C."/>
            <person name="Clay J.M."/>
            <person name="Skokan R."/>
            <person name="Toyoda A."/>
            <person name="Suzuki Y."/>
            <person name="Kagoshima H."/>
            <person name="Schijlen E."/>
            <person name="Tajeshwar N."/>
            <person name="Catarino B."/>
            <person name="Hetherington A.J."/>
            <person name="Saltykova A."/>
            <person name="Bonnot C."/>
            <person name="Breuninger H."/>
            <person name="Symeonidi A."/>
            <person name="Radhakrishnan G.V."/>
            <person name="Van Nieuwerburgh F."/>
            <person name="Deforce D."/>
            <person name="Chang C."/>
            <person name="Karol K.G."/>
            <person name="Hedrich R."/>
            <person name="Ulvskov P."/>
            <person name="Glockner G."/>
            <person name="Delwiche C.F."/>
            <person name="Petrasek J."/>
            <person name="Van de Peer Y."/>
            <person name="Friml J."/>
            <person name="Beilby M."/>
            <person name="Dolan L."/>
            <person name="Kohara Y."/>
            <person name="Sugano S."/>
            <person name="Fujiyama A."/>
            <person name="Delaux P.-M."/>
            <person name="Quint M."/>
            <person name="TheiBen G."/>
            <person name="Hagemann M."/>
            <person name="Harholt J."/>
            <person name="Dunand C."/>
            <person name="Zachgo S."/>
            <person name="Langdale J."/>
            <person name="Maumus F."/>
            <person name="Straeten D.V.D."/>
            <person name="Gould S.B."/>
            <person name="Rensing S.A."/>
        </authorList>
    </citation>
    <scope>NUCLEOTIDE SEQUENCE [LARGE SCALE GENOMIC DNA]</scope>
    <source>
        <strain evidence="10 11">S276</strain>
    </source>
</reference>
<dbReference type="AlphaFoldDB" id="A0A388JSS9"/>
<keyword evidence="6 7" id="KW-0539">Nucleus</keyword>
<protein>
    <recommendedName>
        <fullName evidence="7">Non-structural maintenance of chromosomes element 4</fullName>
    </recommendedName>
</protein>